<feature type="transmembrane region" description="Helical" evidence="1">
    <location>
        <begin position="20"/>
        <end position="45"/>
    </location>
</feature>
<evidence type="ECO:0000313" key="2">
    <source>
        <dbReference type="EMBL" id="SVA42263.1"/>
    </source>
</evidence>
<name>A0A381VRS5_9ZZZZ</name>
<accession>A0A381VRS5</accession>
<sequence length="101" mass="10853">MPPPVVTPPPLLPPKPVTTAWVFTLLKTVLTVLVVALITAGMILLHKTTGWEGIWKVTLIGTCGLFAILSVLVIVGGALDVRKLLRRLRERESSGESDSAD</sequence>
<proteinExistence type="predicted"/>
<reference evidence="2" key="1">
    <citation type="submission" date="2018-05" db="EMBL/GenBank/DDBJ databases">
        <authorList>
            <person name="Lanie J.A."/>
            <person name="Ng W.-L."/>
            <person name="Kazmierczak K.M."/>
            <person name="Andrzejewski T.M."/>
            <person name="Davidsen T.M."/>
            <person name="Wayne K.J."/>
            <person name="Tettelin H."/>
            <person name="Glass J.I."/>
            <person name="Rusch D."/>
            <person name="Podicherti R."/>
            <person name="Tsui H.-C.T."/>
            <person name="Winkler M.E."/>
        </authorList>
    </citation>
    <scope>NUCLEOTIDE SEQUENCE</scope>
</reference>
<keyword evidence="1" id="KW-1133">Transmembrane helix</keyword>
<keyword evidence="1" id="KW-0472">Membrane</keyword>
<dbReference type="EMBL" id="UINC01009422">
    <property type="protein sequence ID" value="SVA42263.1"/>
    <property type="molecule type" value="Genomic_DNA"/>
</dbReference>
<keyword evidence="1" id="KW-0812">Transmembrane</keyword>
<feature type="transmembrane region" description="Helical" evidence="1">
    <location>
        <begin position="57"/>
        <end position="79"/>
    </location>
</feature>
<evidence type="ECO:0000256" key="1">
    <source>
        <dbReference type="SAM" id="Phobius"/>
    </source>
</evidence>
<dbReference type="AlphaFoldDB" id="A0A381VRS5"/>
<organism evidence="2">
    <name type="scientific">marine metagenome</name>
    <dbReference type="NCBI Taxonomy" id="408172"/>
    <lineage>
        <taxon>unclassified sequences</taxon>
        <taxon>metagenomes</taxon>
        <taxon>ecological metagenomes</taxon>
    </lineage>
</organism>
<protein>
    <submittedName>
        <fullName evidence="2">Uncharacterized protein</fullName>
    </submittedName>
</protein>
<gene>
    <name evidence="2" type="ORF">METZ01_LOCUS95117</name>
</gene>